<dbReference type="EMBL" id="QGNW01000192">
    <property type="protein sequence ID" value="RVW86551.1"/>
    <property type="molecule type" value="Genomic_DNA"/>
</dbReference>
<accession>A0A438HQ14</accession>
<evidence type="ECO:0000313" key="1">
    <source>
        <dbReference type="EMBL" id="RVW86551.1"/>
    </source>
</evidence>
<gene>
    <name evidence="1" type="ORF">CK203_045622</name>
</gene>
<reference evidence="1 2" key="1">
    <citation type="journal article" date="2018" name="PLoS Genet.">
        <title>Population sequencing reveals clonal diversity and ancestral inbreeding in the grapevine cultivar Chardonnay.</title>
        <authorList>
            <person name="Roach M.J."/>
            <person name="Johnson D.L."/>
            <person name="Bohlmann J."/>
            <person name="van Vuuren H.J."/>
            <person name="Jones S.J."/>
            <person name="Pretorius I.S."/>
            <person name="Schmidt S.A."/>
            <person name="Borneman A.R."/>
        </authorList>
    </citation>
    <scope>NUCLEOTIDE SEQUENCE [LARGE SCALE GENOMIC DNA]</scope>
    <source>
        <strain evidence="2">cv. Chardonnay</strain>
        <tissue evidence="1">Leaf</tissue>
    </source>
</reference>
<sequence length="196" mass="21906">MTSLFYEGSSSKVENVLLYDYKLHIFPGKLKSRWNGPYVVKEVFLMAPCHSKSEDSNLACKHPSDIGKCNFKGVKSLGARNQPVMSHRYLARYISVDPQFCPSTLTFILWVSPAPIVLIWHTRAPFGLSRCPSLVWACLWSIVPTTNPYGFLVVKQLKTEGSELARKCKRNNGGCVFHADGGDFSAEGEGTKRLKC</sequence>
<organism evidence="1 2">
    <name type="scientific">Vitis vinifera</name>
    <name type="common">Grape</name>
    <dbReference type="NCBI Taxonomy" id="29760"/>
    <lineage>
        <taxon>Eukaryota</taxon>
        <taxon>Viridiplantae</taxon>
        <taxon>Streptophyta</taxon>
        <taxon>Embryophyta</taxon>
        <taxon>Tracheophyta</taxon>
        <taxon>Spermatophyta</taxon>
        <taxon>Magnoliopsida</taxon>
        <taxon>eudicotyledons</taxon>
        <taxon>Gunneridae</taxon>
        <taxon>Pentapetalae</taxon>
        <taxon>rosids</taxon>
        <taxon>Vitales</taxon>
        <taxon>Vitaceae</taxon>
        <taxon>Viteae</taxon>
        <taxon>Vitis</taxon>
    </lineage>
</organism>
<proteinExistence type="predicted"/>
<dbReference type="Proteomes" id="UP000288805">
    <property type="component" value="Unassembled WGS sequence"/>
</dbReference>
<name>A0A438HQ14_VITVI</name>
<dbReference type="AlphaFoldDB" id="A0A438HQ14"/>
<evidence type="ECO:0000313" key="2">
    <source>
        <dbReference type="Proteomes" id="UP000288805"/>
    </source>
</evidence>
<protein>
    <submittedName>
        <fullName evidence="1">Uncharacterized protein</fullName>
    </submittedName>
</protein>
<comment type="caution">
    <text evidence="1">The sequence shown here is derived from an EMBL/GenBank/DDBJ whole genome shotgun (WGS) entry which is preliminary data.</text>
</comment>